<dbReference type="OrthoDB" id="88721at2759"/>
<evidence type="ECO:0000313" key="1">
    <source>
        <dbReference type="EMBL" id="OWZ17055.1"/>
    </source>
</evidence>
<protein>
    <recommendedName>
        <fullName evidence="3">Transposase</fullName>
    </recommendedName>
</protein>
<dbReference type="EMBL" id="NBNE01000821">
    <property type="protein sequence ID" value="OWZ17055.1"/>
    <property type="molecule type" value="Genomic_DNA"/>
</dbReference>
<name>A0A225WHG4_9STRA</name>
<comment type="caution">
    <text evidence="1">The sequence shown here is derived from an EMBL/GenBank/DDBJ whole genome shotgun (WGS) entry which is preliminary data.</text>
</comment>
<proteinExistence type="predicted"/>
<dbReference type="Proteomes" id="UP000198211">
    <property type="component" value="Unassembled WGS sequence"/>
</dbReference>
<organism evidence="1 2">
    <name type="scientific">Phytophthora megakarya</name>
    <dbReference type="NCBI Taxonomy" id="4795"/>
    <lineage>
        <taxon>Eukaryota</taxon>
        <taxon>Sar</taxon>
        <taxon>Stramenopiles</taxon>
        <taxon>Oomycota</taxon>
        <taxon>Peronosporomycetes</taxon>
        <taxon>Peronosporales</taxon>
        <taxon>Peronosporaceae</taxon>
        <taxon>Phytophthora</taxon>
    </lineage>
</organism>
<evidence type="ECO:0000313" key="2">
    <source>
        <dbReference type="Proteomes" id="UP000198211"/>
    </source>
</evidence>
<sequence length="118" mass="13767">MNSNELQALPFPYMYHLPDEGLFAMDKVLEATANETLCMKWCMEIGGDGKVVEIDETSLAKKHKYHRGRHYEEFWLFGGRGELVGGLVVWVYNKRKKATSLSIIKRFIKPRSTYWNSY</sequence>
<gene>
    <name evidence="1" type="ORF">PHMEG_0009049</name>
</gene>
<accession>A0A225WHG4</accession>
<dbReference type="AlphaFoldDB" id="A0A225WHG4"/>
<evidence type="ECO:0008006" key="3">
    <source>
        <dbReference type="Google" id="ProtNLM"/>
    </source>
</evidence>
<reference evidence="2" key="1">
    <citation type="submission" date="2017-03" db="EMBL/GenBank/DDBJ databases">
        <title>Phytopthora megakarya and P. palmivora, two closely related causual agents of cacao black pod achieved similar genome size and gene model numbers by different mechanisms.</title>
        <authorList>
            <person name="Ali S."/>
            <person name="Shao J."/>
            <person name="Larry D.J."/>
            <person name="Kronmiller B."/>
            <person name="Shen D."/>
            <person name="Strem M.D."/>
            <person name="Melnick R.L."/>
            <person name="Guiltinan M.J."/>
            <person name="Tyler B.M."/>
            <person name="Meinhardt L.W."/>
            <person name="Bailey B.A."/>
        </authorList>
    </citation>
    <scope>NUCLEOTIDE SEQUENCE [LARGE SCALE GENOMIC DNA]</scope>
    <source>
        <strain evidence="2">zdho120</strain>
    </source>
</reference>
<keyword evidence="2" id="KW-1185">Reference proteome</keyword>